<dbReference type="KEGG" id="mcha:111009877"/>
<feature type="chain" id="PRO_5026904407" evidence="1">
    <location>
        <begin position="24"/>
        <end position="154"/>
    </location>
</feature>
<name>A0A6J1CAI6_MOMCH</name>
<dbReference type="OrthoDB" id="905355at2759"/>
<evidence type="ECO:0000313" key="3">
    <source>
        <dbReference type="RefSeq" id="XP_022138800.1"/>
    </source>
</evidence>
<keyword evidence="1" id="KW-0732">Signal</keyword>
<dbReference type="InterPro" id="IPR040404">
    <property type="entry name" value="Phylloplanin-like"/>
</dbReference>
<keyword evidence="2" id="KW-1185">Reference proteome</keyword>
<dbReference type="PANTHER" id="PTHR34458">
    <property type="entry name" value="POLLEN OLE E 1 ALLERGEN AND EXTENSIN FAMILY PROTEIN-RELATED"/>
    <property type="match status" value="1"/>
</dbReference>
<accession>A0A6J1CAI6</accession>
<dbReference type="AlphaFoldDB" id="A0A6J1CAI6"/>
<dbReference type="Proteomes" id="UP000504603">
    <property type="component" value="Unplaced"/>
</dbReference>
<sequence length="154" mass="16467">MWLRSECICFSMVILGMASVSLSQLDLIRSLLGLTHVQGTLYCTLNGNFISGLLTPTFPNAGVEMQCGSGTVISSVKTDTSGRFSMLLDAPLLLLSFLLDNCSLVVTTPLADCDAALPSFGGLISPLQRIGNTFLGLFNVTNIVPLGFRFLPFL</sequence>
<dbReference type="RefSeq" id="XP_022138800.1">
    <property type="nucleotide sequence ID" value="XM_022283108.1"/>
</dbReference>
<protein>
    <submittedName>
        <fullName evidence="3">Phylloplanin-like</fullName>
    </submittedName>
</protein>
<gene>
    <name evidence="3" type="primary">LOC111009877</name>
</gene>
<evidence type="ECO:0000313" key="2">
    <source>
        <dbReference type="Proteomes" id="UP000504603"/>
    </source>
</evidence>
<reference evidence="3" key="1">
    <citation type="submission" date="2025-08" db="UniProtKB">
        <authorList>
            <consortium name="RefSeq"/>
        </authorList>
    </citation>
    <scope>IDENTIFICATION</scope>
    <source>
        <strain evidence="3">OHB3-1</strain>
    </source>
</reference>
<feature type="signal peptide" evidence="1">
    <location>
        <begin position="1"/>
        <end position="23"/>
    </location>
</feature>
<evidence type="ECO:0000256" key="1">
    <source>
        <dbReference type="SAM" id="SignalP"/>
    </source>
</evidence>
<organism evidence="2 3">
    <name type="scientific">Momordica charantia</name>
    <name type="common">Bitter gourd</name>
    <name type="synonym">Balsam pear</name>
    <dbReference type="NCBI Taxonomy" id="3673"/>
    <lineage>
        <taxon>Eukaryota</taxon>
        <taxon>Viridiplantae</taxon>
        <taxon>Streptophyta</taxon>
        <taxon>Embryophyta</taxon>
        <taxon>Tracheophyta</taxon>
        <taxon>Spermatophyta</taxon>
        <taxon>Magnoliopsida</taxon>
        <taxon>eudicotyledons</taxon>
        <taxon>Gunneridae</taxon>
        <taxon>Pentapetalae</taxon>
        <taxon>rosids</taxon>
        <taxon>fabids</taxon>
        <taxon>Cucurbitales</taxon>
        <taxon>Cucurbitaceae</taxon>
        <taxon>Momordiceae</taxon>
        <taxon>Momordica</taxon>
    </lineage>
</organism>
<proteinExistence type="predicted"/>
<dbReference type="GeneID" id="111009877"/>
<dbReference type="PANTHER" id="PTHR34458:SF5">
    <property type="entry name" value="POLLEN OLE E 1 ALLERGEN AND EXTENSIN FAMILY PROTEIN"/>
    <property type="match status" value="1"/>
</dbReference>